<sequence>MKKLKQLLKNQKGLTLVELLAVVVILGIIAAIAVPSIGGIIENSREDAQVANAETLHDAARLAVIGENVTEDTALYVNNNDDNDMSNSSNFGNEIDLNEGGYLGDDFLDPMNDNAAYEEAYVEYTADTDSFTITMTGEDSESYFSGTEISEIRTDGRDALVQNQ</sequence>
<keyword evidence="3" id="KW-0472">Membrane</keyword>
<dbReference type="EMBL" id="PVNS01000011">
    <property type="protein sequence ID" value="PRO64901.1"/>
    <property type="molecule type" value="Genomic_DNA"/>
</dbReference>
<dbReference type="NCBIfam" id="TIGR02532">
    <property type="entry name" value="IV_pilin_GFxxxE"/>
    <property type="match status" value="1"/>
</dbReference>
<evidence type="ECO:0000256" key="1">
    <source>
        <dbReference type="ARBA" id="ARBA00004241"/>
    </source>
</evidence>
<evidence type="ECO:0000313" key="5">
    <source>
        <dbReference type="Proteomes" id="UP000243650"/>
    </source>
</evidence>
<keyword evidence="2" id="KW-0178">Competence</keyword>
<dbReference type="OrthoDB" id="2454081at2"/>
<comment type="subcellular location">
    <subcellularLocation>
        <location evidence="1">Cell surface</location>
    </subcellularLocation>
</comment>
<keyword evidence="3" id="KW-1133">Transmembrane helix</keyword>
<evidence type="ECO:0000256" key="2">
    <source>
        <dbReference type="ARBA" id="ARBA00023287"/>
    </source>
</evidence>
<name>A0A2P6MF79_ALKUR</name>
<feature type="transmembrane region" description="Helical" evidence="3">
    <location>
        <begin position="12"/>
        <end position="34"/>
    </location>
</feature>
<gene>
    <name evidence="4" type="ORF">C6I21_12200</name>
</gene>
<dbReference type="Pfam" id="PF07963">
    <property type="entry name" value="N_methyl"/>
    <property type="match status" value="1"/>
</dbReference>
<dbReference type="Proteomes" id="UP000243650">
    <property type="component" value="Unassembled WGS sequence"/>
</dbReference>
<comment type="caution">
    <text evidence="4">The sequence shown here is derived from an EMBL/GenBank/DDBJ whole genome shotgun (WGS) entry which is preliminary data.</text>
</comment>
<dbReference type="AlphaFoldDB" id="A0A2P6MF79"/>
<organism evidence="4 5">
    <name type="scientific">Alkalicoccus urumqiensis</name>
    <name type="common">Bacillus urumqiensis</name>
    <dbReference type="NCBI Taxonomy" id="1548213"/>
    <lineage>
        <taxon>Bacteria</taxon>
        <taxon>Bacillati</taxon>
        <taxon>Bacillota</taxon>
        <taxon>Bacilli</taxon>
        <taxon>Bacillales</taxon>
        <taxon>Bacillaceae</taxon>
        <taxon>Alkalicoccus</taxon>
    </lineage>
</organism>
<keyword evidence="5" id="KW-1185">Reference proteome</keyword>
<dbReference type="InterPro" id="IPR012902">
    <property type="entry name" value="N_methyl_site"/>
</dbReference>
<dbReference type="SUPFAM" id="SSF54523">
    <property type="entry name" value="Pili subunits"/>
    <property type="match status" value="1"/>
</dbReference>
<protein>
    <submittedName>
        <fullName evidence="4">Prepilin-type cleavage/methylation domain-containing protein</fullName>
    </submittedName>
</protein>
<dbReference type="GO" id="GO:0009986">
    <property type="term" value="C:cell surface"/>
    <property type="evidence" value="ECO:0007669"/>
    <property type="project" value="UniProtKB-SubCell"/>
</dbReference>
<accession>A0A2P6MF79</accession>
<dbReference type="PROSITE" id="PS00409">
    <property type="entry name" value="PROKAR_NTER_METHYL"/>
    <property type="match status" value="1"/>
</dbReference>
<dbReference type="InterPro" id="IPR045584">
    <property type="entry name" value="Pilin-like"/>
</dbReference>
<keyword evidence="3" id="KW-0812">Transmembrane</keyword>
<dbReference type="GO" id="GO:0030420">
    <property type="term" value="P:establishment of competence for transformation"/>
    <property type="evidence" value="ECO:0007669"/>
    <property type="project" value="UniProtKB-KW"/>
</dbReference>
<evidence type="ECO:0000313" key="4">
    <source>
        <dbReference type="EMBL" id="PRO64901.1"/>
    </source>
</evidence>
<dbReference type="RefSeq" id="WP_105959756.1">
    <property type="nucleotide sequence ID" value="NZ_PVNS01000011.1"/>
</dbReference>
<proteinExistence type="predicted"/>
<reference evidence="4 5" key="1">
    <citation type="submission" date="2018-03" db="EMBL/GenBank/DDBJ databases">
        <title>Bacillus urumqiensis sp. nov., a moderately haloalkaliphilic bacterium isolated from a salt lake.</title>
        <authorList>
            <person name="Zhao B."/>
            <person name="Liao Z."/>
        </authorList>
    </citation>
    <scope>NUCLEOTIDE SEQUENCE [LARGE SCALE GENOMIC DNA]</scope>
    <source>
        <strain evidence="4 5">BZ-SZ-XJ18</strain>
    </source>
</reference>
<evidence type="ECO:0000256" key="3">
    <source>
        <dbReference type="SAM" id="Phobius"/>
    </source>
</evidence>
<dbReference type="Gene3D" id="3.30.700.10">
    <property type="entry name" value="Glycoprotein, Type 4 Pilin"/>
    <property type="match status" value="1"/>
</dbReference>